<dbReference type="GO" id="GO:0033228">
    <property type="term" value="P:cysteine export across plasma membrane"/>
    <property type="evidence" value="ECO:0007669"/>
    <property type="project" value="TreeGrafter"/>
</dbReference>
<reference evidence="7 8" key="1">
    <citation type="submission" date="2019-09" db="EMBL/GenBank/DDBJ databases">
        <authorList>
            <person name="Chandra G."/>
            <person name="Truman W A."/>
        </authorList>
    </citation>
    <scope>NUCLEOTIDE SEQUENCE [LARGE SCALE GENOMIC DNA]</scope>
    <source>
        <strain evidence="7">PS900</strain>
    </source>
</reference>
<sequence>MNFTAQQLTSFMALATVMSVTPGPNNLMVLFSGARFGATRTVGHIAGASFGSALMFLIVGLGLHGVFTSHPLIQDVMKYTGAGYIIYLSWKIMRDSGEILEQEAQRPMTFTGAALFQWINPKSWVMATVAVSTCLPVNFVFSDIAFYTVLFCAVSFPCVGIWAWFGDFLKRYLREAKLVRRLNLSCAILLMFSAISMIIS</sequence>
<evidence type="ECO:0000256" key="5">
    <source>
        <dbReference type="ARBA" id="ARBA00023136"/>
    </source>
</evidence>
<evidence type="ECO:0000313" key="8">
    <source>
        <dbReference type="Proteomes" id="UP000325723"/>
    </source>
</evidence>
<name>A0A8H2P5F5_PSEFL</name>
<dbReference type="AlphaFoldDB" id="A0A8H2P5F5"/>
<evidence type="ECO:0000256" key="3">
    <source>
        <dbReference type="ARBA" id="ARBA00022692"/>
    </source>
</evidence>
<dbReference type="PANTHER" id="PTHR30086:SF20">
    <property type="entry name" value="ARGININE EXPORTER PROTEIN ARGO-RELATED"/>
    <property type="match status" value="1"/>
</dbReference>
<feature type="transmembrane region" description="Helical" evidence="6">
    <location>
        <begin position="178"/>
        <end position="199"/>
    </location>
</feature>
<evidence type="ECO:0000256" key="2">
    <source>
        <dbReference type="ARBA" id="ARBA00022475"/>
    </source>
</evidence>
<accession>A0A8H2P5F5</accession>
<keyword evidence="2" id="KW-1003">Cell membrane</keyword>
<dbReference type="PANTHER" id="PTHR30086">
    <property type="entry name" value="ARGININE EXPORTER PROTEIN ARGO"/>
    <property type="match status" value="1"/>
</dbReference>
<keyword evidence="5 6" id="KW-0472">Membrane</keyword>
<organism evidence="7 8">
    <name type="scientific">Pseudomonas fluorescens</name>
    <dbReference type="NCBI Taxonomy" id="294"/>
    <lineage>
        <taxon>Bacteria</taxon>
        <taxon>Pseudomonadati</taxon>
        <taxon>Pseudomonadota</taxon>
        <taxon>Gammaproteobacteria</taxon>
        <taxon>Pseudomonadales</taxon>
        <taxon>Pseudomonadaceae</taxon>
        <taxon>Pseudomonas</taxon>
    </lineage>
</organism>
<proteinExistence type="predicted"/>
<dbReference type="Pfam" id="PF01810">
    <property type="entry name" value="LysE"/>
    <property type="match status" value="1"/>
</dbReference>
<keyword evidence="3 6" id="KW-0812">Transmembrane</keyword>
<comment type="caution">
    <text evidence="7">The sequence shown here is derived from an EMBL/GenBank/DDBJ whole genome shotgun (WGS) entry which is preliminary data.</text>
</comment>
<dbReference type="Proteomes" id="UP000325723">
    <property type="component" value="Unassembled WGS sequence"/>
</dbReference>
<evidence type="ECO:0000256" key="1">
    <source>
        <dbReference type="ARBA" id="ARBA00004651"/>
    </source>
</evidence>
<dbReference type="GO" id="GO:0005886">
    <property type="term" value="C:plasma membrane"/>
    <property type="evidence" value="ECO:0007669"/>
    <property type="project" value="UniProtKB-SubCell"/>
</dbReference>
<evidence type="ECO:0000256" key="4">
    <source>
        <dbReference type="ARBA" id="ARBA00022989"/>
    </source>
</evidence>
<dbReference type="RefSeq" id="WP_150759103.1">
    <property type="nucleotide sequence ID" value="NZ_CABVIE010000019.1"/>
</dbReference>
<dbReference type="InterPro" id="IPR001123">
    <property type="entry name" value="LeuE-type"/>
</dbReference>
<feature type="transmembrane region" description="Helical" evidence="6">
    <location>
        <begin position="43"/>
        <end position="67"/>
    </location>
</feature>
<feature type="transmembrane region" description="Helical" evidence="6">
    <location>
        <begin position="147"/>
        <end position="166"/>
    </location>
</feature>
<comment type="subcellular location">
    <subcellularLocation>
        <location evidence="1">Cell membrane</location>
        <topology evidence="1">Multi-pass membrane protein</topology>
    </subcellularLocation>
</comment>
<evidence type="ECO:0000256" key="6">
    <source>
        <dbReference type="SAM" id="Phobius"/>
    </source>
</evidence>
<evidence type="ECO:0000313" key="7">
    <source>
        <dbReference type="EMBL" id="VVP42453.1"/>
    </source>
</evidence>
<keyword evidence="4 6" id="KW-1133">Transmembrane helix</keyword>
<dbReference type="EMBL" id="CABVIE010000019">
    <property type="protein sequence ID" value="VVP42453.1"/>
    <property type="molecule type" value="Genomic_DNA"/>
</dbReference>
<dbReference type="GO" id="GO:0015171">
    <property type="term" value="F:amino acid transmembrane transporter activity"/>
    <property type="evidence" value="ECO:0007669"/>
    <property type="project" value="TreeGrafter"/>
</dbReference>
<gene>
    <name evidence="7" type="primary">eamB_2</name>
    <name evidence="7" type="ORF">PS900_04941</name>
</gene>
<protein>
    <submittedName>
        <fullName evidence="7">Cysteine/O-acetylserine efflux protein</fullName>
    </submittedName>
</protein>